<feature type="domain" description="Lipoprotein YgdI/YgdR-like SH3-like" evidence="7">
    <location>
        <begin position="23"/>
        <end position="70"/>
    </location>
</feature>
<dbReference type="InterPro" id="IPR010305">
    <property type="entry name" value="YgdI/YgdR-like"/>
</dbReference>
<evidence type="ECO:0000313" key="8">
    <source>
        <dbReference type="EMBL" id="EFE10164.1"/>
    </source>
</evidence>
<evidence type="ECO:0000313" key="9">
    <source>
        <dbReference type="Proteomes" id="UP000003880"/>
    </source>
</evidence>
<dbReference type="RefSeq" id="WP_006683783.1">
    <property type="nucleotide sequence ID" value="NZ_GG730299.1"/>
</dbReference>
<dbReference type="Gene3D" id="2.30.30.100">
    <property type="match status" value="1"/>
</dbReference>
<dbReference type="NCBIfam" id="NF033216">
    <property type="entry name" value="lipo_YgdI_YgdR"/>
    <property type="match status" value="1"/>
</dbReference>
<evidence type="ECO:0000259" key="7">
    <source>
        <dbReference type="Pfam" id="PF06004"/>
    </source>
</evidence>
<sequence>MKKAHIFASLSFVTLLLTGCTTTYVMTTTSGSTIETQGKPEQDPGTGLTKYADAYGYHRVIKSSDVKQIDKGKTVLTW</sequence>
<dbReference type="PANTHER" id="PTHR37011">
    <property type="entry name" value="POT FAMILY PEPTIDE TRANSPORT PROTEIN-RELATED"/>
    <property type="match status" value="1"/>
</dbReference>
<dbReference type="PROSITE" id="PS51257">
    <property type="entry name" value="PROKAR_LIPOPROTEIN"/>
    <property type="match status" value="1"/>
</dbReference>
<keyword evidence="2 6" id="KW-0732">Signal</keyword>
<dbReference type="PANTHER" id="PTHR37011:SF2">
    <property type="entry name" value="LIPOPROTEIN"/>
    <property type="match status" value="1"/>
</dbReference>
<organism evidence="8 9">
    <name type="scientific">Citrobacter youngae ATCC 29220</name>
    <dbReference type="NCBI Taxonomy" id="500640"/>
    <lineage>
        <taxon>Bacteria</taxon>
        <taxon>Pseudomonadati</taxon>
        <taxon>Pseudomonadota</taxon>
        <taxon>Gammaproteobacteria</taxon>
        <taxon>Enterobacterales</taxon>
        <taxon>Enterobacteriaceae</taxon>
        <taxon>Citrobacter</taxon>
        <taxon>Citrobacter freundii complex</taxon>
    </lineage>
</organism>
<evidence type="ECO:0000256" key="6">
    <source>
        <dbReference type="SAM" id="SignalP"/>
    </source>
</evidence>
<evidence type="ECO:0000256" key="3">
    <source>
        <dbReference type="ARBA" id="ARBA00023136"/>
    </source>
</evidence>
<dbReference type="InterPro" id="IPR010920">
    <property type="entry name" value="LSM_dom_sf"/>
</dbReference>
<keyword evidence="5" id="KW-0449">Lipoprotein</keyword>
<dbReference type="EMBL" id="ABWL02000002">
    <property type="protein sequence ID" value="EFE10164.1"/>
    <property type="molecule type" value="Genomic_DNA"/>
</dbReference>
<proteinExistence type="predicted"/>
<evidence type="ECO:0000256" key="1">
    <source>
        <dbReference type="ARBA" id="ARBA00022475"/>
    </source>
</evidence>
<protein>
    <recommendedName>
        <fullName evidence="7">Lipoprotein YgdI/YgdR-like SH3-like domain-containing protein</fullName>
    </recommendedName>
</protein>
<dbReference type="eggNOG" id="ENOG502ZVHP">
    <property type="taxonomic scope" value="Bacteria"/>
</dbReference>
<keyword evidence="1" id="KW-1003">Cell membrane</keyword>
<dbReference type="InterPro" id="IPR047807">
    <property type="entry name" value="YgdI/YgdR-like_SH3-like"/>
</dbReference>
<dbReference type="AlphaFoldDB" id="D4B7N4"/>
<name>D4B7N4_9ENTR</name>
<dbReference type="SUPFAM" id="SSF50182">
    <property type="entry name" value="Sm-like ribonucleoproteins"/>
    <property type="match status" value="1"/>
</dbReference>
<dbReference type="Proteomes" id="UP000003880">
    <property type="component" value="Unassembled WGS sequence"/>
</dbReference>
<feature type="signal peptide" evidence="6">
    <location>
        <begin position="1"/>
        <end position="25"/>
    </location>
</feature>
<reference evidence="8 9" key="1">
    <citation type="submission" date="2010-02" db="EMBL/GenBank/DDBJ databases">
        <authorList>
            <person name="Weinstock G."/>
            <person name="Sodergren E."/>
            <person name="Clifton S."/>
            <person name="Fulton L."/>
            <person name="Fulton B."/>
            <person name="Courtney L."/>
            <person name="Fronick C."/>
            <person name="Harrison M."/>
            <person name="Strong C."/>
            <person name="Farmer C."/>
            <person name="Delahaunty K."/>
            <person name="Markovic C."/>
            <person name="Hall O."/>
            <person name="Minx P."/>
            <person name="Tomlinson C."/>
            <person name="Mitreva M."/>
            <person name="Nelson J."/>
            <person name="Hou S."/>
            <person name="Wollam A."/>
            <person name="Pepin K.H."/>
            <person name="Johnson M."/>
            <person name="Bhonagiri V."/>
            <person name="Zhang X."/>
            <person name="Suruliraj S."/>
            <person name="Warren W."/>
            <person name="Chinwalla A."/>
            <person name="Mardis E.R."/>
            <person name="Wilson R.K."/>
        </authorList>
    </citation>
    <scope>NUCLEOTIDE SEQUENCE [LARGE SCALE GENOMIC DNA]</scope>
    <source>
        <strain evidence="8 9">ATCC 29220</strain>
    </source>
</reference>
<accession>D4B7N4</accession>
<keyword evidence="4" id="KW-0564">Palmitate</keyword>
<evidence type="ECO:0000256" key="2">
    <source>
        <dbReference type="ARBA" id="ARBA00022729"/>
    </source>
</evidence>
<dbReference type="HOGENOM" id="CLU_182841_1_0_6"/>
<dbReference type="Pfam" id="PF06004">
    <property type="entry name" value="DUF903"/>
    <property type="match status" value="1"/>
</dbReference>
<gene>
    <name evidence="8" type="ORF">CIT292_06332</name>
</gene>
<feature type="chain" id="PRO_5003053979" description="Lipoprotein YgdI/YgdR-like SH3-like domain-containing protein" evidence="6">
    <location>
        <begin position="26"/>
        <end position="78"/>
    </location>
</feature>
<comment type="caution">
    <text evidence="8">The sequence shown here is derived from an EMBL/GenBank/DDBJ whole genome shotgun (WGS) entry which is preliminary data.</text>
</comment>
<evidence type="ECO:0000256" key="4">
    <source>
        <dbReference type="ARBA" id="ARBA00023139"/>
    </source>
</evidence>
<evidence type="ECO:0000256" key="5">
    <source>
        <dbReference type="ARBA" id="ARBA00023288"/>
    </source>
</evidence>
<keyword evidence="3" id="KW-0472">Membrane</keyword>